<feature type="region of interest" description="Disordered" evidence="1">
    <location>
        <begin position="476"/>
        <end position="552"/>
    </location>
</feature>
<keyword evidence="4" id="KW-1185">Reference proteome</keyword>
<evidence type="ECO:0008006" key="5">
    <source>
        <dbReference type="Google" id="ProtNLM"/>
    </source>
</evidence>
<dbReference type="CDD" id="cd06530">
    <property type="entry name" value="S26_SPase_I"/>
    <property type="match status" value="1"/>
</dbReference>
<organism evidence="3 4">
    <name type="scientific">Rhodococcus parequi</name>
    <dbReference type="NCBI Taxonomy" id="3137122"/>
    <lineage>
        <taxon>Bacteria</taxon>
        <taxon>Bacillati</taxon>
        <taxon>Actinomycetota</taxon>
        <taxon>Actinomycetes</taxon>
        <taxon>Mycobacteriales</taxon>
        <taxon>Nocardiaceae</taxon>
        <taxon>Rhodococcus</taxon>
    </lineage>
</organism>
<evidence type="ECO:0000256" key="1">
    <source>
        <dbReference type="SAM" id="MobiDB-lite"/>
    </source>
</evidence>
<feature type="region of interest" description="Disordered" evidence="1">
    <location>
        <begin position="622"/>
        <end position="644"/>
    </location>
</feature>
<protein>
    <recommendedName>
        <fullName evidence="5">Signal peptidase I</fullName>
    </recommendedName>
</protein>
<feature type="transmembrane region" description="Helical" evidence="2">
    <location>
        <begin position="127"/>
        <end position="152"/>
    </location>
</feature>
<keyword evidence="2" id="KW-0812">Transmembrane</keyword>
<comment type="caution">
    <text evidence="3">The sequence shown here is derived from an EMBL/GenBank/DDBJ whole genome shotgun (WGS) entry which is preliminary data.</text>
</comment>
<dbReference type="InterPro" id="IPR019533">
    <property type="entry name" value="Peptidase_S26"/>
</dbReference>
<evidence type="ECO:0000313" key="4">
    <source>
        <dbReference type="Proteomes" id="UP001629745"/>
    </source>
</evidence>
<sequence length="644" mass="66814">MRRMVRVALWVGAVVGSLCIVATLAALALGIKPLIFRSGSMAPDIGTGALGLSRTVPASELRPGDVACVEDQTGQRITHRVVAVDAVAGDTATLRLKGDANVDDDAQQYHVETAGKVFFHVEKLGYAVVWLSGPQAVFAGGILVGLLIAVAVKPDWLDRRRDAPEERGGSPALTAGAVLAAVTLTLVGVVRVPSTAAAYADTATGVTGGFGTKAAFVPRLAAMNGSTSTYVTCSDRSISGPDPVTLTWSHLGAPYRYRIVLRDLDGMIWRTWDVTPASSKTGDPVSFTIDGAGMPSHASIWQYNAEIHTMLPGPPTSSGAVSTDWRGIGVSQHLQLGNEDLFCSNRGEQSGSPAYVPPPASVACVSQPAGAQPARAVLSWPHLGSPYTYNVSVRNENNRNIVLRRTVTAVPAQAGQPVSTTVLGSDLDSGTLSGTTAIAEIRTLSGSAESAGFVTQRLTVSRTATACAAATALTRAAPDATATTTPVPETTPSSTSHAQPTPGSDAAPTTGTSQTEASTTTTPTNPGRPPSDTTSTTPTGPTSETAAPPTPPVTVQIMATATSDSGRQARLVHDGQWWVQVVDGSGAEVARTPAEPDTRMHWLSGTEQLWLASARGTVHLDESTSWNPAQPQSPVPAEIDEAFE</sequence>
<dbReference type="RefSeq" id="WP_420162631.1">
    <property type="nucleotide sequence ID" value="NZ_JBDLNV010000001.1"/>
</dbReference>
<evidence type="ECO:0000313" key="3">
    <source>
        <dbReference type="EMBL" id="MFM1722043.1"/>
    </source>
</evidence>
<reference evidence="3 4" key="1">
    <citation type="submission" date="2023-11" db="EMBL/GenBank/DDBJ databases">
        <authorList>
            <person name="Val-Calvo J."/>
            <person name="Scortti M."/>
            <person name="Vazquez-Boland J."/>
        </authorList>
    </citation>
    <scope>NUCLEOTIDE SEQUENCE [LARGE SCALE GENOMIC DNA]</scope>
    <source>
        <strain evidence="3 4">PAM 2766</strain>
    </source>
</reference>
<evidence type="ECO:0000256" key="2">
    <source>
        <dbReference type="SAM" id="Phobius"/>
    </source>
</evidence>
<feature type="compositionally biased region" description="Polar residues" evidence="1">
    <location>
        <begin position="623"/>
        <end position="632"/>
    </location>
</feature>
<proteinExistence type="predicted"/>
<feature type="transmembrane region" description="Helical" evidence="2">
    <location>
        <begin position="7"/>
        <end position="31"/>
    </location>
</feature>
<feature type="compositionally biased region" description="Low complexity" evidence="1">
    <location>
        <begin position="508"/>
        <end position="547"/>
    </location>
</feature>
<dbReference type="EMBL" id="JBDLNV010000001">
    <property type="protein sequence ID" value="MFM1722043.1"/>
    <property type="molecule type" value="Genomic_DNA"/>
</dbReference>
<dbReference type="Proteomes" id="UP001629745">
    <property type="component" value="Unassembled WGS sequence"/>
</dbReference>
<feature type="compositionally biased region" description="Low complexity" evidence="1">
    <location>
        <begin position="476"/>
        <end position="492"/>
    </location>
</feature>
<feature type="compositionally biased region" description="Polar residues" evidence="1">
    <location>
        <begin position="493"/>
        <end position="502"/>
    </location>
</feature>
<keyword evidence="2" id="KW-1133">Transmembrane helix</keyword>
<keyword evidence="2" id="KW-0472">Membrane</keyword>
<accession>A0ABW9FAE2</accession>
<gene>
    <name evidence="3" type="ORF">ABEU20_000583</name>
</gene>
<feature type="transmembrane region" description="Helical" evidence="2">
    <location>
        <begin position="172"/>
        <end position="190"/>
    </location>
</feature>
<name>A0ABW9FAE2_9NOCA</name>